<feature type="transmembrane region" description="Helical" evidence="1">
    <location>
        <begin position="139"/>
        <end position="164"/>
    </location>
</feature>
<keyword evidence="4" id="KW-1185">Reference proteome</keyword>
<reference evidence="4" key="2">
    <citation type="journal article" date="2017" name="Genome Announc.">
        <title>Genome sequences of Cyberlindnera fabianii 65, Pichia kudriavzevii 129, and Saccharomyces cerevisiae 131 isolated from fermented masau fruits in Zimbabwe.</title>
        <authorList>
            <person name="van Rijswijck I.M.H."/>
            <person name="Derks M.F.L."/>
            <person name="Abee T."/>
            <person name="de Ridder D."/>
            <person name="Smid E.J."/>
        </authorList>
    </citation>
    <scope>NUCLEOTIDE SEQUENCE [LARGE SCALE GENOMIC DNA]</scope>
    <source>
        <strain evidence="4">65</strain>
    </source>
</reference>
<reference evidence="2" key="1">
    <citation type="journal article" date="2014" name="Genome Announc.">
        <title>Genome sequence of the yeast Cyberlindnera fabianii (Hansenula fabianii).</title>
        <authorList>
            <person name="Freel K.C."/>
            <person name="Sarilar V."/>
            <person name="Neuveglise C."/>
            <person name="Devillers H."/>
            <person name="Friedrich A."/>
            <person name="Schacherer J."/>
        </authorList>
    </citation>
    <scope>NUCLEOTIDE SEQUENCE</scope>
    <source>
        <strain evidence="2">YJS4271</strain>
    </source>
</reference>
<dbReference type="EMBL" id="LK052902">
    <property type="protein sequence ID" value="CDR45269.1"/>
    <property type="molecule type" value="Genomic_DNA"/>
</dbReference>
<proteinExistence type="predicted"/>
<dbReference type="VEuPathDB" id="FungiDB:BON22_1483"/>
<dbReference type="AlphaFoldDB" id="A0A061B7A4"/>
<dbReference type="EMBL" id="MPUK01000002">
    <property type="protein sequence ID" value="ONH68510.1"/>
    <property type="molecule type" value="Genomic_DNA"/>
</dbReference>
<name>A0A061B7A4_CYBFA</name>
<dbReference type="OrthoDB" id="3980750at2759"/>
<keyword evidence="1" id="KW-0472">Membrane</keyword>
<keyword evidence="1" id="KW-0812">Transmembrane</keyword>
<accession>A0A061B7A4</accession>
<evidence type="ECO:0000256" key="1">
    <source>
        <dbReference type="SAM" id="Phobius"/>
    </source>
</evidence>
<protein>
    <submittedName>
        <fullName evidence="2">CYFA0S17e00793g1_1</fullName>
    </submittedName>
</protein>
<keyword evidence="1" id="KW-1133">Transmembrane helix</keyword>
<organism evidence="2">
    <name type="scientific">Cyberlindnera fabianii</name>
    <name type="common">Yeast</name>
    <name type="synonym">Hansenula fabianii</name>
    <dbReference type="NCBI Taxonomy" id="36022"/>
    <lineage>
        <taxon>Eukaryota</taxon>
        <taxon>Fungi</taxon>
        <taxon>Dikarya</taxon>
        <taxon>Ascomycota</taxon>
        <taxon>Saccharomycotina</taxon>
        <taxon>Saccharomycetes</taxon>
        <taxon>Phaffomycetales</taxon>
        <taxon>Phaffomycetaceae</taxon>
        <taxon>Cyberlindnera</taxon>
    </lineage>
</organism>
<evidence type="ECO:0000313" key="2">
    <source>
        <dbReference type="EMBL" id="CDR45269.1"/>
    </source>
</evidence>
<evidence type="ECO:0000313" key="3">
    <source>
        <dbReference type="EMBL" id="ONH68510.1"/>
    </source>
</evidence>
<sequence length="191" mass="22125">MPDLLFIPADAMEDENAFLFYLTQLERDANDPAVRLHRNRHRHHPGRVAAEEPSFFSFSRLVELFTFAYLPLVLSRVLHSLLSASVFSDNIVSELHDYIYNSSYAPNSLLLKFNNVVFEQASDFIDIQKFESTLRAMTVILYVLYSCSMSIYITLTLMFFVLALSMTTVRRWGSELPKYLYNVFRGRNGVI</sequence>
<gene>
    <name evidence="3" type="ORF">BON22_1483</name>
    <name evidence="2" type="ORF">CYFA0S_17e00793g</name>
</gene>
<dbReference type="OMA" id="SNDIFED"/>
<evidence type="ECO:0000313" key="4">
    <source>
        <dbReference type="Proteomes" id="UP000189513"/>
    </source>
</evidence>
<dbReference type="Proteomes" id="UP000189513">
    <property type="component" value="Unassembled WGS sequence"/>
</dbReference>
<reference evidence="3" key="3">
    <citation type="submission" date="2017-01" db="EMBL/GenBank/DDBJ databases">
        <authorList>
            <person name="Mah S.A."/>
            <person name="Swanson W.J."/>
            <person name="Moy G.W."/>
            <person name="Vacquier V.D."/>
        </authorList>
    </citation>
    <scope>NUCLEOTIDE SEQUENCE [LARGE SCALE GENOMIC DNA]</scope>
    <source>
        <strain evidence="3">65</strain>
    </source>
</reference>